<reference evidence="4" key="1">
    <citation type="submission" date="2016-12" db="EMBL/GenBank/DDBJ databases">
        <authorList>
            <person name="Meng X."/>
        </authorList>
    </citation>
    <scope>NUCLEOTIDE SEQUENCE [LARGE SCALE GENOMIC DNA]</scope>
    <source>
        <strain evidence="4">DSM 20732</strain>
    </source>
</reference>
<dbReference type="InParanoid" id="A0A1Q5PX22"/>
<sequence>MEDAVSPYRGATNPYGTALPRALAAARRKNVLVVGACLLTLGVGIGGTLGAFFFSDSGDTTAAATSAAHSTQSAGPGTEEVLAAAPELATPQETADRHDNRTAVQDSEGADVQETQIPADAFLPVDPATLPTQVPGLEFEASPPYTYWTKSNDPLLISSLDASAAEVAAARDSSANVVDFSGGFCGEVAGLASCYVIPGKAPERYYLLTANGRLTDDLVTLGRAIADYH</sequence>
<keyword evidence="4" id="KW-1185">Reference proteome</keyword>
<feature type="region of interest" description="Disordered" evidence="1">
    <location>
        <begin position="90"/>
        <end position="111"/>
    </location>
</feature>
<feature type="transmembrane region" description="Helical" evidence="2">
    <location>
        <begin position="31"/>
        <end position="54"/>
    </location>
</feature>
<dbReference type="AlphaFoldDB" id="A0A1Q5PX22"/>
<accession>A0A1Q5PX22</accession>
<evidence type="ECO:0000313" key="3">
    <source>
        <dbReference type="EMBL" id="OKL51940.1"/>
    </source>
</evidence>
<keyword evidence="2" id="KW-0472">Membrane</keyword>
<protein>
    <submittedName>
        <fullName evidence="3">Uncharacterized protein</fullName>
    </submittedName>
</protein>
<dbReference type="EMBL" id="MQVS01000004">
    <property type="protein sequence ID" value="OKL51940.1"/>
    <property type="molecule type" value="Genomic_DNA"/>
</dbReference>
<name>A0A1Q5PX22_9ACTO</name>
<evidence type="ECO:0000313" key="4">
    <source>
        <dbReference type="Proteomes" id="UP000185612"/>
    </source>
</evidence>
<keyword evidence="2" id="KW-0812">Transmembrane</keyword>
<organism evidence="3 4">
    <name type="scientific">Buchananella hordeovulneris</name>
    <dbReference type="NCBI Taxonomy" id="52770"/>
    <lineage>
        <taxon>Bacteria</taxon>
        <taxon>Bacillati</taxon>
        <taxon>Actinomycetota</taxon>
        <taxon>Actinomycetes</taxon>
        <taxon>Actinomycetales</taxon>
        <taxon>Actinomycetaceae</taxon>
        <taxon>Buchananella</taxon>
    </lineage>
</organism>
<dbReference type="Proteomes" id="UP000185612">
    <property type="component" value="Unassembled WGS sequence"/>
</dbReference>
<gene>
    <name evidence="3" type="ORF">BSZ40_05515</name>
</gene>
<evidence type="ECO:0000256" key="1">
    <source>
        <dbReference type="SAM" id="MobiDB-lite"/>
    </source>
</evidence>
<evidence type="ECO:0000256" key="2">
    <source>
        <dbReference type="SAM" id="Phobius"/>
    </source>
</evidence>
<comment type="caution">
    <text evidence="3">The sequence shown here is derived from an EMBL/GenBank/DDBJ whole genome shotgun (WGS) entry which is preliminary data.</text>
</comment>
<proteinExistence type="predicted"/>
<keyword evidence="2" id="KW-1133">Transmembrane helix</keyword>